<reference evidence="3" key="1">
    <citation type="journal article" date="2014" name="Int. J. Syst. Evol. Microbiol.">
        <title>Complete genome sequence of Corynebacterium casei LMG S-19264T (=DSM 44701T), isolated from a smear-ripened cheese.</title>
        <authorList>
            <consortium name="US DOE Joint Genome Institute (JGI-PGF)"/>
            <person name="Walter F."/>
            <person name="Albersmeier A."/>
            <person name="Kalinowski J."/>
            <person name="Ruckert C."/>
        </authorList>
    </citation>
    <scope>NUCLEOTIDE SEQUENCE</scope>
    <source>
        <strain evidence="3">NBRC 112290</strain>
    </source>
</reference>
<protein>
    <recommendedName>
        <fullName evidence="2">DUF7507 domain-containing protein</fullName>
    </recommendedName>
</protein>
<feature type="domain" description="DUF7507" evidence="2">
    <location>
        <begin position="2"/>
        <end position="95"/>
    </location>
</feature>
<dbReference type="Proteomes" id="UP001157161">
    <property type="component" value="Unassembled WGS sequence"/>
</dbReference>
<dbReference type="Gene3D" id="2.60.40.10">
    <property type="entry name" value="Immunoglobulins"/>
    <property type="match status" value="1"/>
</dbReference>
<evidence type="ECO:0000256" key="1">
    <source>
        <dbReference type="SAM" id="MobiDB-lite"/>
    </source>
</evidence>
<dbReference type="AlphaFoldDB" id="A0AA38CWT3"/>
<gene>
    <name evidence="3" type="ORF">GCM10025875_34390</name>
</gene>
<dbReference type="InterPro" id="IPR047589">
    <property type="entry name" value="DUF11_rpt"/>
</dbReference>
<accession>A0AA38CWT3</accession>
<evidence type="ECO:0000259" key="2">
    <source>
        <dbReference type="Pfam" id="PF24346"/>
    </source>
</evidence>
<keyword evidence="4" id="KW-1185">Reference proteome</keyword>
<evidence type="ECO:0000313" key="4">
    <source>
        <dbReference type="Proteomes" id="UP001157161"/>
    </source>
</evidence>
<feature type="domain" description="DUF7507" evidence="2">
    <location>
        <begin position="112"/>
        <end position="160"/>
    </location>
</feature>
<comment type="caution">
    <text evidence="3">The sequence shown here is derived from an EMBL/GenBank/DDBJ whole genome shotgun (WGS) entry which is preliminary data.</text>
</comment>
<sequence length="161" mass="16264">MKTSDTELLTEAGQEITYSFEVTNTGNVTITDAAPVEAAFSGTGELSGFTPATATLAPGDVVTFTATYTATQADVDAGELTNTATATGTPPPGTELPPVPPSDVDIPGERTPGLLVTKTSDAELLTTAGQEITYTFAVLNTGNVTITDAVPVETAFSGSGS</sequence>
<dbReference type="NCBIfam" id="TIGR01451">
    <property type="entry name" value="B_ant_repeat"/>
    <property type="match status" value="2"/>
</dbReference>
<proteinExistence type="predicted"/>
<dbReference type="InterPro" id="IPR013783">
    <property type="entry name" value="Ig-like_fold"/>
</dbReference>
<dbReference type="GO" id="GO:0005975">
    <property type="term" value="P:carbohydrate metabolic process"/>
    <property type="evidence" value="ECO:0007669"/>
    <property type="project" value="UniProtKB-ARBA"/>
</dbReference>
<dbReference type="Pfam" id="PF24346">
    <property type="entry name" value="DUF7507"/>
    <property type="match status" value="2"/>
</dbReference>
<reference evidence="3" key="2">
    <citation type="submission" date="2023-02" db="EMBL/GenBank/DDBJ databases">
        <authorList>
            <person name="Sun Q."/>
            <person name="Mori K."/>
        </authorList>
    </citation>
    <scope>NUCLEOTIDE SEQUENCE</scope>
    <source>
        <strain evidence="3">NBRC 112290</strain>
    </source>
</reference>
<dbReference type="InterPro" id="IPR055354">
    <property type="entry name" value="DUF7507"/>
</dbReference>
<feature type="compositionally biased region" description="Low complexity" evidence="1">
    <location>
        <begin position="79"/>
        <end position="88"/>
    </location>
</feature>
<feature type="compositionally biased region" description="Pro residues" evidence="1">
    <location>
        <begin position="89"/>
        <end position="99"/>
    </location>
</feature>
<evidence type="ECO:0000313" key="3">
    <source>
        <dbReference type="EMBL" id="GMA33447.1"/>
    </source>
</evidence>
<dbReference type="EMBL" id="BSUM01000001">
    <property type="protein sequence ID" value="GMA33447.1"/>
    <property type="molecule type" value="Genomic_DNA"/>
</dbReference>
<feature type="region of interest" description="Disordered" evidence="1">
    <location>
        <begin position="79"/>
        <end position="99"/>
    </location>
</feature>
<organism evidence="3 4">
    <name type="scientific">Litorihabitans aurantiacus</name>
    <dbReference type="NCBI Taxonomy" id="1930061"/>
    <lineage>
        <taxon>Bacteria</taxon>
        <taxon>Bacillati</taxon>
        <taxon>Actinomycetota</taxon>
        <taxon>Actinomycetes</taxon>
        <taxon>Micrococcales</taxon>
        <taxon>Beutenbergiaceae</taxon>
        <taxon>Litorihabitans</taxon>
    </lineage>
</organism>
<name>A0AA38CWT3_9MICO</name>